<evidence type="ECO:0000256" key="7">
    <source>
        <dbReference type="RuleBase" id="RU363032"/>
    </source>
</evidence>
<dbReference type="Pfam" id="PF00528">
    <property type="entry name" value="BPD_transp_1"/>
    <property type="match status" value="1"/>
</dbReference>
<gene>
    <name evidence="10" type="ORF">CHH67_03605</name>
    <name evidence="9" type="ORF">GNP94_08050</name>
</gene>
<comment type="similarity">
    <text evidence="7">Belongs to the binding-protein-dependent transport system permease family.</text>
</comment>
<feature type="transmembrane region" description="Helical" evidence="7">
    <location>
        <begin position="199"/>
        <end position="224"/>
    </location>
</feature>
<accession>A0A268F2L6</accession>
<keyword evidence="12" id="KW-1185">Reference proteome</keyword>
<feature type="domain" description="ABC transmembrane type-1" evidence="8">
    <location>
        <begin position="87"/>
        <end position="278"/>
    </location>
</feature>
<dbReference type="RefSeq" id="WP_095263620.1">
    <property type="nucleotide sequence ID" value="NZ_NPBY01000011.1"/>
</dbReference>
<protein>
    <submittedName>
        <fullName evidence="9 10">ABC transporter permease</fullName>
    </submittedName>
</protein>
<feature type="transmembrane region" description="Helical" evidence="7">
    <location>
        <begin position="91"/>
        <end position="112"/>
    </location>
</feature>
<feature type="transmembrane region" description="Helical" evidence="7">
    <location>
        <begin position="124"/>
        <end position="144"/>
    </location>
</feature>
<evidence type="ECO:0000313" key="9">
    <source>
        <dbReference type="EMBL" id="MUG65962.1"/>
    </source>
</evidence>
<evidence type="ECO:0000256" key="5">
    <source>
        <dbReference type="ARBA" id="ARBA00022989"/>
    </source>
</evidence>
<feature type="transmembrane region" description="Helical" evidence="7">
    <location>
        <begin position="28"/>
        <end position="49"/>
    </location>
</feature>
<dbReference type="SUPFAM" id="SSF161098">
    <property type="entry name" value="MetI-like"/>
    <property type="match status" value="1"/>
</dbReference>
<dbReference type="EMBL" id="WOAA01000004">
    <property type="protein sequence ID" value="MUG65962.1"/>
    <property type="molecule type" value="Genomic_DNA"/>
</dbReference>
<dbReference type="PROSITE" id="PS50928">
    <property type="entry name" value="ABC_TM1"/>
    <property type="match status" value="1"/>
</dbReference>
<evidence type="ECO:0000256" key="3">
    <source>
        <dbReference type="ARBA" id="ARBA00022475"/>
    </source>
</evidence>
<evidence type="ECO:0000313" key="10">
    <source>
        <dbReference type="EMBL" id="PAD79574.1"/>
    </source>
</evidence>
<evidence type="ECO:0000313" key="12">
    <source>
        <dbReference type="Proteomes" id="UP000435177"/>
    </source>
</evidence>
<dbReference type="EMBL" id="NPBY01000011">
    <property type="protein sequence ID" value="PAD79574.1"/>
    <property type="molecule type" value="Genomic_DNA"/>
</dbReference>
<dbReference type="PANTHER" id="PTHR43744:SF8">
    <property type="entry name" value="SN-GLYCEROL-3-PHOSPHATE TRANSPORT SYSTEM PERMEASE PROTEIN UGPE"/>
    <property type="match status" value="1"/>
</dbReference>
<dbReference type="InterPro" id="IPR000515">
    <property type="entry name" value="MetI-like"/>
</dbReference>
<dbReference type="GO" id="GO:0005886">
    <property type="term" value="C:plasma membrane"/>
    <property type="evidence" value="ECO:0007669"/>
    <property type="project" value="UniProtKB-SubCell"/>
</dbReference>
<evidence type="ECO:0000256" key="4">
    <source>
        <dbReference type="ARBA" id="ARBA00022692"/>
    </source>
</evidence>
<keyword evidence="4 7" id="KW-0812">Transmembrane</keyword>
<comment type="subcellular location">
    <subcellularLocation>
        <location evidence="1 7">Cell membrane</location>
        <topology evidence="1 7">Multi-pass membrane protein</topology>
    </subcellularLocation>
</comment>
<evidence type="ECO:0000259" key="8">
    <source>
        <dbReference type="PROSITE" id="PS50928"/>
    </source>
</evidence>
<evidence type="ECO:0000313" key="11">
    <source>
        <dbReference type="Proteomes" id="UP000215596"/>
    </source>
</evidence>
<dbReference type="Gene3D" id="1.10.3720.10">
    <property type="entry name" value="MetI-like"/>
    <property type="match status" value="1"/>
</dbReference>
<feature type="transmembrane region" description="Helical" evidence="7">
    <location>
        <begin position="156"/>
        <end position="178"/>
    </location>
</feature>
<keyword evidence="3" id="KW-1003">Cell membrane</keyword>
<name>A0A268F2L6_9BACL</name>
<keyword evidence="6 7" id="KW-0472">Membrane</keyword>
<comment type="caution">
    <text evidence="10">The sequence shown here is derived from an EMBL/GenBank/DDBJ whole genome shotgun (WGS) entry which is preliminary data.</text>
</comment>
<evidence type="ECO:0000256" key="2">
    <source>
        <dbReference type="ARBA" id="ARBA00022448"/>
    </source>
</evidence>
<dbReference type="Proteomes" id="UP000435177">
    <property type="component" value="Unassembled WGS sequence"/>
</dbReference>
<evidence type="ECO:0000256" key="6">
    <source>
        <dbReference type="ARBA" id="ARBA00023136"/>
    </source>
</evidence>
<dbReference type="Proteomes" id="UP000215596">
    <property type="component" value="Unassembled WGS sequence"/>
</dbReference>
<proteinExistence type="inferred from homology"/>
<feature type="transmembrane region" description="Helical" evidence="7">
    <location>
        <begin position="257"/>
        <end position="278"/>
    </location>
</feature>
<reference evidence="10 11" key="1">
    <citation type="submission" date="2017-07" db="EMBL/GenBank/DDBJ databases">
        <title>Isolation and whole genome analysis of endospore-forming bacteria from heroin.</title>
        <authorList>
            <person name="Kalinowski J."/>
            <person name="Ahrens B."/>
            <person name="Al-Dilaimi A."/>
            <person name="Winkler A."/>
            <person name="Wibberg D."/>
            <person name="Schleenbecker U."/>
            <person name="Ruckert C."/>
            <person name="Wolfel R."/>
            <person name="Grass G."/>
        </authorList>
    </citation>
    <scope>NUCLEOTIDE SEQUENCE [LARGE SCALE GENOMIC DNA]</scope>
    <source>
        <strain evidence="10 11">7537-G1</strain>
    </source>
</reference>
<dbReference type="AlphaFoldDB" id="A0A268F2L6"/>
<dbReference type="OrthoDB" id="187395at2"/>
<dbReference type="CDD" id="cd06261">
    <property type="entry name" value="TM_PBP2"/>
    <property type="match status" value="1"/>
</dbReference>
<keyword evidence="2 7" id="KW-0813">Transport</keyword>
<sequence>MQTATTAAKPGPSGAGAGSIVRRAGQSIFWLILTIYGILTLYPFFWLVISAFKTNEDFYSRPFGLPEIWRWDNFSHAWASSRLGSAFVNSIIVSLGSLVLTLFIAALASFILARFQFKWKGWMFAFFVVGMLIPIHSTLVPLFILMKQMSLLNTYWALILPYTAFALPTAIFVLTAYLTSIPRDIEEASFIDGTGLWGLFFRIMLPMSLPALATVTILSFLHAWNDFSFALVFINKTELKTLPLAIANFADGYQTDYGLTLAAMTLSVIPTVLLYLLFQEQMMKGMTAGAVKG</sequence>
<dbReference type="InterPro" id="IPR035906">
    <property type="entry name" value="MetI-like_sf"/>
</dbReference>
<dbReference type="GO" id="GO:0055085">
    <property type="term" value="P:transmembrane transport"/>
    <property type="evidence" value="ECO:0007669"/>
    <property type="project" value="InterPro"/>
</dbReference>
<dbReference type="PANTHER" id="PTHR43744">
    <property type="entry name" value="ABC TRANSPORTER PERMEASE PROTEIN MG189-RELATED-RELATED"/>
    <property type="match status" value="1"/>
</dbReference>
<evidence type="ECO:0000256" key="1">
    <source>
        <dbReference type="ARBA" id="ARBA00004651"/>
    </source>
</evidence>
<keyword evidence="5 7" id="KW-1133">Transmembrane helix</keyword>
<organism evidence="10 11">
    <name type="scientific">Paenibacillus campinasensis</name>
    <dbReference type="NCBI Taxonomy" id="66347"/>
    <lineage>
        <taxon>Bacteria</taxon>
        <taxon>Bacillati</taxon>
        <taxon>Bacillota</taxon>
        <taxon>Bacilli</taxon>
        <taxon>Bacillales</taxon>
        <taxon>Paenibacillaceae</taxon>
        <taxon>Paenibacillus</taxon>
    </lineage>
</organism>
<reference evidence="9 12" key="2">
    <citation type="submission" date="2019-11" db="EMBL/GenBank/DDBJ databases">
        <title>Draft genome sequences of five Paenibacillus species of dairy origin.</title>
        <authorList>
            <person name="Olajide A.M."/>
            <person name="Chen S."/>
            <person name="Lapointe G."/>
        </authorList>
    </citation>
    <scope>NUCLEOTIDE SEQUENCE [LARGE SCALE GENOMIC DNA]</scope>
    <source>
        <strain evidence="9 12">3CS1</strain>
    </source>
</reference>